<dbReference type="Pfam" id="PF00171">
    <property type="entry name" value="Aldedh"/>
    <property type="match status" value="1"/>
</dbReference>
<organism evidence="7 8">
    <name type="scientific">Peribacillus castrilensis</name>
    <dbReference type="NCBI Taxonomy" id="2897690"/>
    <lineage>
        <taxon>Bacteria</taxon>
        <taxon>Bacillati</taxon>
        <taxon>Bacillota</taxon>
        <taxon>Bacilli</taxon>
        <taxon>Bacillales</taxon>
        <taxon>Bacillaceae</taxon>
        <taxon>Peribacillus</taxon>
    </lineage>
</organism>
<dbReference type="CDD" id="cd07082">
    <property type="entry name" value="ALDH_F11_NP-GAPDH"/>
    <property type="match status" value="1"/>
</dbReference>
<keyword evidence="8" id="KW-1185">Reference proteome</keyword>
<reference evidence="7 8" key="1">
    <citation type="submission" date="2023-03" db="EMBL/GenBank/DDBJ databases">
        <title>Bacillus Genome Sequencing.</title>
        <authorList>
            <person name="Dunlap C."/>
        </authorList>
    </citation>
    <scope>NUCLEOTIDE SEQUENCE [LARGE SCALE GENOMIC DNA]</scope>
    <source>
        <strain evidence="7 8">B-41290</strain>
    </source>
</reference>
<dbReference type="InterPro" id="IPR029510">
    <property type="entry name" value="Ald_DH_CS_GLU"/>
</dbReference>
<dbReference type="Gene3D" id="3.40.309.10">
    <property type="entry name" value="Aldehyde Dehydrogenase, Chain A, domain 2"/>
    <property type="match status" value="1"/>
</dbReference>
<dbReference type="InterPro" id="IPR051020">
    <property type="entry name" value="ALDH-related_metabolic_enz"/>
</dbReference>
<dbReference type="InterPro" id="IPR016163">
    <property type="entry name" value="Ald_DH_C"/>
</dbReference>
<dbReference type="InterPro" id="IPR016160">
    <property type="entry name" value="Ald_DH_CS_CYS"/>
</dbReference>
<feature type="active site" evidence="4">
    <location>
        <position position="258"/>
    </location>
</feature>
<name>A0AAW9NMJ6_9BACI</name>
<dbReference type="PANTHER" id="PTHR42991:SF1">
    <property type="entry name" value="ALDEHYDE DEHYDROGENASE"/>
    <property type="match status" value="1"/>
</dbReference>
<evidence type="ECO:0000256" key="2">
    <source>
        <dbReference type="ARBA" id="ARBA00022857"/>
    </source>
</evidence>
<keyword evidence="2" id="KW-0521">NADP</keyword>
<dbReference type="EMBL" id="JARNBH010000028">
    <property type="protein sequence ID" value="MEC0276135.1"/>
    <property type="molecule type" value="Genomic_DNA"/>
</dbReference>
<evidence type="ECO:0000313" key="8">
    <source>
        <dbReference type="Proteomes" id="UP001307168"/>
    </source>
</evidence>
<keyword evidence="3 5" id="KW-0560">Oxidoreductase</keyword>
<dbReference type="Gene3D" id="3.40.605.10">
    <property type="entry name" value="Aldehyde Dehydrogenase, Chain A, domain 1"/>
    <property type="match status" value="1"/>
</dbReference>
<evidence type="ECO:0000256" key="4">
    <source>
        <dbReference type="PROSITE-ProRule" id="PRU10007"/>
    </source>
</evidence>
<dbReference type="SUPFAM" id="SSF53720">
    <property type="entry name" value="ALDH-like"/>
    <property type="match status" value="1"/>
</dbReference>
<dbReference type="AlphaFoldDB" id="A0AAW9NMJ6"/>
<dbReference type="Proteomes" id="UP001307168">
    <property type="component" value="Unassembled WGS sequence"/>
</dbReference>
<sequence>MKTKVLSLLDYKFYVNGEWKESQTGQTIEIKSPYLYEVIGKVQAISKNEVDEAITFAHEAQKEWANISLQQRADYLYKWADQLIDKQDEIAEIIMKEVGKSFKDAKNEVLRTADFIRFTVEEALHMHGESMRGDSFPGGSKSKIAIIERVPLGVILAIPPFNYPVNLAASKLAPALISGNAVIFKPATQGAISGIKMIEALHAAGFPKGLVNIVTGRGSVIGDYLVEHEGINMISFTGGTNTGIHLAKKAGMIPLVLELGGKDPGIVCEDADLHETAKHIISGAFSYSGQRCTAIKRVLVHESVADELVEILNEEIQKLPVGSPEDDNTIVPLIDDESADFVQSLIDDALKKGAKLVTGNKRQHNLIYPTLLDHVTGVMKVAWEEPFGPVLPVIRVCSDEEAIKLANESNFGLQASVFTKNINKAFLIANKIEAGSVQINGRTERGPDHFPFIGVKGSGMGTQGIRMSIESMTREKITVVNLAE</sequence>
<comment type="similarity">
    <text evidence="1 5">Belongs to the aldehyde dehydrogenase family.</text>
</comment>
<gene>
    <name evidence="7" type="ORF">P4706_24235</name>
</gene>
<feature type="domain" description="Aldehyde dehydrogenase" evidence="6">
    <location>
        <begin position="19"/>
        <end position="476"/>
    </location>
</feature>
<dbReference type="FunFam" id="3.40.309.10:FF:000022">
    <property type="entry name" value="NADP-dependent glyceraldehyde-3-phosphate dehydrogenase"/>
    <property type="match status" value="1"/>
</dbReference>
<evidence type="ECO:0000259" key="6">
    <source>
        <dbReference type="Pfam" id="PF00171"/>
    </source>
</evidence>
<dbReference type="PANTHER" id="PTHR42991">
    <property type="entry name" value="ALDEHYDE DEHYDROGENASE"/>
    <property type="match status" value="1"/>
</dbReference>
<dbReference type="InterPro" id="IPR016162">
    <property type="entry name" value="Ald_DH_N"/>
</dbReference>
<dbReference type="InterPro" id="IPR015590">
    <property type="entry name" value="Aldehyde_DH_dom"/>
</dbReference>
<evidence type="ECO:0000256" key="5">
    <source>
        <dbReference type="RuleBase" id="RU003345"/>
    </source>
</evidence>
<dbReference type="PROSITE" id="PS00070">
    <property type="entry name" value="ALDEHYDE_DEHYDR_CYS"/>
    <property type="match status" value="1"/>
</dbReference>
<evidence type="ECO:0000256" key="1">
    <source>
        <dbReference type="ARBA" id="ARBA00009986"/>
    </source>
</evidence>
<dbReference type="FunFam" id="3.40.605.10:FF:000007">
    <property type="entry name" value="NAD/NADP-dependent betaine aldehyde dehydrogenase"/>
    <property type="match status" value="1"/>
</dbReference>
<dbReference type="RefSeq" id="WP_367407993.1">
    <property type="nucleotide sequence ID" value="NZ_JARNBH010000028.1"/>
</dbReference>
<accession>A0AAW9NMJ6</accession>
<dbReference type="GO" id="GO:0008911">
    <property type="term" value="F:lactaldehyde dehydrogenase (NAD+) activity"/>
    <property type="evidence" value="ECO:0007669"/>
    <property type="project" value="TreeGrafter"/>
</dbReference>
<dbReference type="PROSITE" id="PS00687">
    <property type="entry name" value="ALDEHYDE_DEHYDR_GLU"/>
    <property type="match status" value="1"/>
</dbReference>
<dbReference type="InterPro" id="IPR016161">
    <property type="entry name" value="Ald_DH/histidinol_DH"/>
</dbReference>
<protein>
    <submittedName>
        <fullName evidence="7">NADP-dependent glyceraldehyde-3-phosphate dehydrogenase</fullName>
    </submittedName>
</protein>
<evidence type="ECO:0000256" key="3">
    <source>
        <dbReference type="ARBA" id="ARBA00023002"/>
    </source>
</evidence>
<proteinExistence type="inferred from homology"/>
<evidence type="ECO:0000313" key="7">
    <source>
        <dbReference type="EMBL" id="MEC0276135.1"/>
    </source>
</evidence>
<comment type="caution">
    <text evidence="7">The sequence shown here is derived from an EMBL/GenBank/DDBJ whole genome shotgun (WGS) entry which is preliminary data.</text>
</comment>